<evidence type="ECO:0000256" key="1">
    <source>
        <dbReference type="ARBA" id="ARBA00022737"/>
    </source>
</evidence>
<organism evidence="7 8">
    <name type="scientific">Anaeromyces robustus</name>
    <dbReference type="NCBI Taxonomy" id="1754192"/>
    <lineage>
        <taxon>Eukaryota</taxon>
        <taxon>Fungi</taxon>
        <taxon>Fungi incertae sedis</taxon>
        <taxon>Chytridiomycota</taxon>
        <taxon>Chytridiomycota incertae sedis</taxon>
        <taxon>Neocallimastigomycetes</taxon>
        <taxon>Neocallimastigales</taxon>
        <taxon>Neocallimastigaceae</taxon>
        <taxon>Anaeromyces</taxon>
    </lineage>
</organism>
<dbReference type="PANTHER" id="PTHR24198">
    <property type="entry name" value="ANKYRIN REPEAT AND PROTEIN KINASE DOMAIN-CONTAINING PROTEIN"/>
    <property type="match status" value="1"/>
</dbReference>
<reference evidence="7 8" key="2">
    <citation type="submission" date="2016-08" db="EMBL/GenBank/DDBJ databases">
        <title>Pervasive Adenine N6-methylation of Active Genes in Fungi.</title>
        <authorList>
            <consortium name="DOE Joint Genome Institute"/>
            <person name="Mondo S.J."/>
            <person name="Dannebaum R.O."/>
            <person name="Kuo R.C."/>
            <person name="Labutti K."/>
            <person name="Haridas S."/>
            <person name="Kuo A."/>
            <person name="Salamov A."/>
            <person name="Ahrendt S.R."/>
            <person name="Lipzen A."/>
            <person name="Sullivan W."/>
            <person name="Andreopoulos W.B."/>
            <person name="Clum A."/>
            <person name="Lindquist E."/>
            <person name="Daum C."/>
            <person name="Ramamoorthy G.K."/>
            <person name="Gryganskyi A."/>
            <person name="Culley D."/>
            <person name="Magnuson J.K."/>
            <person name="James T.Y."/>
            <person name="O'Malley M.A."/>
            <person name="Stajich J.E."/>
            <person name="Spatafora J.W."/>
            <person name="Visel A."/>
            <person name="Grigoriev I.V."/>
        </authorList>
    </citation>
    <scope>NUCLEOTIDE SEQUENCE [LARGE SCALE GENOMIC DNA]</scope>
    <source>
        <strain evidence="7 8">S4</strain>
    </source>
</reference>
<accession>A0A1Y1WWJ7</accession>
<keyword evidence="2 3" id="KW-0040">ANK repeat</keyword>
<dbReference type="PROSITE" id="PS50297">
    <property type="entry name" value="ANK_REP_REGION"/>
    <property type="match status" value="1"/>
</dbReference>
<feature type="region of interest" description="Disordered" evidence="4">
    <location>
        <begin position="1"/>
        <end position="25"/>
    </location>
</feature>
<dbReference type="Gene3D" id="1.25.40.20">
    <property type="entry name" value="Ankyrin repeat-containing domain"/>
    <property type="match status" value="2"/>
</dbReference>
<keyword evidence="5" id="KW-0812">Transmembrane</keyword>
<dbReference type="PROSITE" id="PS50088">
    <property type="entry name" value="ANK_REPEAT"/>
    <property type="match status" value="1"/>
</dbReference>
<dbReference type="SMART" id="SM00248">
    <property type="entry name" value="ANK"/>
    <property type="match status" value="5"/>
</dbReference>
<keyword evidence="5" id="KW-1133">Transmembrane helix</keyword>
<feature type="compositionally biased region" description="Polar residues" evidence="4">
    <location>
        <begin position="1"/>
        <end position="12"/>
    </location>
</feature>
<dbReference type="Proteomes" id="UP000193944">
    <property type="component" value="Unassembled WGS sequence"/>
</dbReference>
<feature type="compositionally biased region" description="Polar residues" evidence="4">
    <location>
        <begin position="279"/>
        <end position="301"/>
    </location>
</feature>
<feature type="domain" description="Cytochrome b5 heme-binding" evidence="6">
    <location>
        <begin position="756"/>
        <end position="829"/>
    </location>
</feature>
<feature type="repeat" description="ANK" evidence="3">
    <location>
        <begin position="118"/>
        <end position="150"/>
    </location>
</feature>
<dbReference type="InterPro" id="IPR001199">
    <property type="entry name" value="Cyt_B5-like_heme/steroid-bd"/>
</dbReference>
<dbReference type="OrthoDB" id="9995210at2759"/>
<evidence type="ECO:0000256" key="4">
    <source>
        <dbReference type="SAM" id="MobiDB-lite"/>
    </source>
</evidence>
<dbReference type="PANTHER" id="PTHR24198:SF165">
    <property type="entry name" value="ANKYRIN REPEAT-CONTAINING PROTEIN-RELATED"/>
    <property type="match status" value="1"/>
</dbReference>
<keyword evidence="8" id="KW-1185">Reference proteome</keyword>
<evidence type="ECO:0000256" key="2">
    <source>
        <dbReference type="ARBA" id="ARBA00023043"/>
    </source>
</evidence>
<dbReference type="InterPro" id="IPR002110">
    <property type="entry name" value="Ankyrin_rpt"/>
</dbReference>
<feature type="region of interest" description="Disordered" evidence="4">
    <location>
        <begin position="278"/>
        <end position="301"/>
    </location>
</feature>
<protein>
    <submittedName>
        <fullName evidence="7">Ankyrin</fullName>
    </submittedName>
</protein>
<reference evidence="7 8" key="1">
    <citation type="submission" date="2016-08" db="EMBL/GenBank/DDBJ databases">
        <title>A Parts List for Fungal Cellulosomes Revealed by Comparative Genomics.</title>
        <authorList>
            <consortium name="DOE Joint Genome Institute"/>
            <person name="Haitjema C.H."/>
            <person name="Gilmore S.P."/>
            <person name="Henske J.K."/>
            <person name="Solomon K.V."/>
            <person name="De Groot R."/>
            <person name="Kuo A."/>
            <person name="Mondo S.J."/>
            <person name="Salamov A.A."/>
            <person name="Labutti K."/>
            <person name="Zhao Z."/>
            <person name="Chiniquy J."/>
            <person name="Barry K."/>
            <person name="Brewer H.M."/>
            <person name="Purvine S.O."/>
            <person name="Wright A.T."/>
            <person name="Boxma B."/>
            <person name="Van Alen T."/>
            <person name="Hackstein J.H."/>
            <person name="Baker S.E."/>
            <person name="Grigoriev I.V."/>
            <person name="O'Malley M.A."/>
        </authorList>
    </citation>
    <scope>NUCLEOTIDE SEQUENCE [LARGE SCALE GENOMIC DNA]</scope>
    <source>
        <strain evidence="7 8">S4</strain>
    </source>
</reference>
<evidence type="ECO:0000313" key="7">
    <source>
        <dbReference type="EMBL" id="ORX77504.1"/>
    </source>
</evidence>
<dbReference type="EMBL" id="MCFG01000245">
    <property type="protein sequence ID" value="ORX77504.1"/>
    <property type="molecule type" value="Genomic_DNA"/>
</dbReference>
<dbReference type="Pfam" id="PF12796">
    <property type="entry name" value="Ank_2"/>
    <property type="match status" value="2"/>
</dbReference>
<feature type="transmembrane region" description="Helical" evidence="5">
    <location>
        <begin position="598"/>
        <end position="620"/>
    </location>
</feature>
<evidence type="ECO:0000259" key="6">
    <source>
        <dbReference type="SMART" id="SM01117"/>
    </source>
</evidence>
<proteinExistence type="predicted"/>
<dbReference type="SUPFAM" id="SSF48403">
    <property type="entry name" value="Ankyrin repeat"/>
    <property type="match status" value="1"/>
</dbReference>
<gene>
    <name evidence="7" type="ORF">BCR32DRAFT_247887</name>
</gene>
<evidence type="ECO:0000256" key="3">
    <source>
        <dbReference type="PROSITE-ProRule" id="PRU00023"/>
    </source>
</evidence>
<feature type="compositionally biased region" description="Low complexity" evidence="4">
    <location>
        <begin position="365"/>
        <end position="386"/>
    </location>
</feature>
<keyword evidence="5" id="KW-0472">Membrane</keyword>
<sequence length="844" mass="99732">MLSRNDYNSNSKQQQQQQQLQPNYNEEYYTPVRRIPSSNIKRNKSFKSILKKFQSATIHGNFEKVRYYVESYGLLNETEHSLHGGRTCLMLSISRNNYEIIDYFCQNENIDLDVIDNNGDTALHIACSLGDMRIIELLINKGCNPFIRNHCGCTPLFNVVYYGFDVVCDEMLSLYQEKFGFAKTLEYINTQDNEEKTALMYGAMEGKKSYNCVLVLIKWNADTELLDSHGWNAFTYASYHGNFETCQVLLSNNKNMDDPSASEELVFNVVNNDDYDNNISQNTNRINHDITNQNPQNFVNNKPIQYNQDQLQNLQFQQQQMQEENIRNSQNGKFKKHKRSKSKRYPSKSKSRRSKSDNKVDEFPSFNDTINKNSNNITNNDIFNNNDNDKYSILHNRSNYDFYLKRPSQIDPYYYSNNINDSYFDDFPDPEDNETCNPPVNSLNYIPGNEEHSQYYYDGNNNCFINPNNYNKDITDIDGEGYINNDQLNQKIYNYNNFEQQYALTPINQGRLRAKFNKFKWKKNDKNFDYNYNNINEELPEQWKSVYEDYQHTKTAFKLHHWSGFTQCMTCWIPNFILKKFGKEDKSVILAWREKFTLCLLIFFISLILFLINMGLFSFLCNREETWDAIRIHNFHGANSINPWIYIRGQIYDISYIYNPDTKLIRSSYIPGDPTEKLRYQNIIKTYLGNDLSYLVPPNVSNYEMASKCKRWPTSTSHHMWCDTKNSIVGGINYCHNSNNTRHYLGLMKTSYYFSYTYDDVERLNKKNENHLIILRNKIYNMTSYFEQSEQYLGDNETKYLLDRKGYDISYYVHRLKKSDDFFMIGKLASQSEGCLVSYIIMIL</sequence>
<dbReference type="SMART" id="SM01117">
    <property type="entry name" value="Cyt-b5"/>
    <property type="match status" value="1"/>
</dbReference>
<dbReference type="InterPro" id="IPR036770">
    <property type="entry name" value="Ankyrin_rpt-contain_sf"/>
</dbReference>
<dbReference type="AlphaFoldDB" id="A0A1Y1WWJ7"/>
<comment type="caution">
    <text evidence="7">The sequence shown here is derived from an EMBL/GenBank/DDBJ whole genome shotgun (WGS) entry which is preliminary data.</text>
</comment>
<dbReference type="SUPFAM" id="SSF55856">
    <property type="entry name" value="Cytochrome b5-like heme/steroid binding domain"/>
    <property type="match status" value="1"/>
</dbReference>
<dbReference type="InterPro" id="IPR036400">
    <property type="entry name" value="Cyt_B5-like_heme/steroid_sf"/>
</dbReference>
<dbReference type="STRING" id="1754192.A0A1Y1WWJ7"/>
<evidence type="ECO:0000313" key="8">
    <source>
        <dbReference type="Proteomes" id="UP000193944"/>
    </source>
</evidence>
<feature type="region of interest" description="Disordered" evidence="4">
    <location>
        <begin position="317"/>
        <end position="386"/>
    </location>
</feature>
<evidence type="ECO:0000256" key="5">
    <source>
        <dbReference type="SAM" id="Phobius"/>
    </source>
</evidence>
<name>A0A1Y1WWJ7_9FUNG</name>
<keyword evidence="1" id="KW-0677">Repeat</keyword>
<feature type="compositionally biased region" description="Basic residues" evidence="4">
    <location>
        <begin position="333"/>
        <end position="353"/>
    </location>
</feature>